<dbReference type="Pfam" id="PF13087">
    <property type="entry name" value="AAA_12"/>
    <property type="match status" value="1"/>
</dbReference>
<dbReference type="InterPro" id="IPR041679">
    <property type="entry name" value="DNA2/NAM7-like_C"/>
</dbReference>
<evidence type="ECO:0000256" key="1">
    <source>
        <dbReference type="ARBA" id="ARBA00007913"/>
    </source>
</evidence>
<dbReference type="InterPro" id="IPR050534">
    <property type="entry name" value="Coronavir_polyprotein_1ab"/>
</dbReference>
<dbReference type="SMART" id="SM00487">
    <property type="entry name" value="DEXDc"/>
    <property type="match status" value="1"/>
</dbReference>
<dbReference type="GO" id="GO:0016787">
    <property type="term" value="F:hydrolase activity"/>
    <property type="evidence" value="ECO:0007669"/>
    <property type="project" value="UniProtKB-KW"/>
</dbReference>
<dbReference type="InterPro" id="IPR047187">
    <property type="entry name" value="SF1_C_Upf1"/>
</dbReference>
<dbReference type="Proteomes" id="UP000199306">
    <property type="component" value="Unassembled WGS sequence"/>
</dbReference>
<dbReference type="GO" id="GO:0043139">
    <property type="term" value="F:5'-3' DNA helicase activity"/>
    <property type="evidence" value="ECO:0007669"/>
    <property type="project" value="TreeGrafter"/>
</dbReference>
<dbReference type="PANTHER" id="PTHR43788:SF8">
    <property type="entry name" value="DNA-BINDING PROTEIN SMUBP-2"/>
    <property type="match status" value="1"/>
</dbReference>
<dbReference type="FunFam" id="3.40.50.300:FF:000326">
    <property type="entry name" value="P-loop containing nucleoside triphosphate hydrolase"/>
    <property type="match status" value="1"/>
</dbReference>
<sequence length="637" mass="71509">MAYFKQLLSLLHTEREEDRNQYRKLTEQSSVSDRRANGLTWYPVAIRGTEIGRGDYLTVEVERTTNQDIPHQLRFGMPAVLFSNHDAQNDRVEGTISHQSGNKLRLTLRTDELPEWSRDGKLGIDVLFDENSYDEMESAIKLATSISEKMEENAPSRRLTAILTGEKKPTFRQENTPLYIPKLNASQLNAVDNILKANELAIVHGPPGTGKTTTLVQAIKALINQDHKQVLVVAPSNTAVDLLSEKLHNEGLNVLRIGNPARVNEKMISLTLDHKMAGHSLIKETKKLKKQAQEYKNMAHKYKRSFGKSERDQRKLLFEEAHKILKEVGNSEQYIIDDLVGKAQIITATLVGANHYTIRDLKFHTVIIDEAGQALEPACWIPILKAEKVVLAGDHCQLPPTIKSNDAAKNGLNTTLLEKCVALHPEAVTLLDEQYRMNKLIMGYSSQVFYGHKLKAHESVANHLLKGDNAPLVFLDTAGCGFTEKINGTSTTNPEEAALLIRHLTQLAEQISLEYAKENFPDIAIISPYKQQVNILNDLLAHTPELQPFASRISVNTIDSFQGQERDIVYISMARSNNDGEIGFLSDIRRMNVAMTRARKKLIIIGDSATLAQFPFYADFISYAENADSYQSAWEFV</sequence>
<keyword evidence="3" id="KW-0378">Hydrolase</keyword>
<dbReference type="Gene3D" id="3.40.50.300">
    <property type="entry name" value="P-loop containing nucleotide triphosphate hydrolases"/>
    <property type="match status" value="2"/>
</dbReference>
<evidence type="ECO:0000259" key="6">
    <source>
        <dbReference type="SMART" id="SM00382"/>
    </source>
</evidence>
<proteinExistence type="inferred from homology"/>
<dbReference type="InterPro" id="IPR014001">
    <property type="entry name" value="Helicase_ATP-bd"/>
</dbReference>
<dbReference type="AlphaFoldDB" id="A0A1I5P4E6"/>
<dbReference type="SUPFAM" id="SSF52540">
    <property type="entry name" value="P-loop containing nucleoside triphosphate hydrolases"/>
    <property type="match status" value="1"/>
</dbReference>
<feature type="domain" description="Helicase ATP-binding" evidence="7">
    <location>
        <begin position="179"/>
        <end position="434"/>
    </location>
</feature>
<evidence type="ECO:0000313" key="9">
    <source>
        <dbReference type="Proteomes" id="UP000199306"/>
    </source>
</evidence>
<evidence type="ECO:0000313" key="8">
    <source>
        <dbReference type="EMBL" id="SFP28968.1"/>
    </source>
</evidence>
<dbReference type="GO" id="GO:0005694">
    <property type="term" value="C:chromosome"/>
    <property type="evidence" value="ECO:0007669"/>
    <property type="project" value="UniProtKB-ARBA"/>
</dbReference>
<dbReference type="STRING" id="1079859.SAMN04515674_102276"/>
<evidence type="ECO:0000256" key="5">
    <source>
        <dbReference type="ARBA" id="ARBA00022840"/>
    </source>
</evidence>
<name>A0A1I5P4E6_9BACT</name>
<dbReference type="Pfam" id="PF13086">
    <property type="entry name" value="AAA_11"/>
    <property type="match status" value="1"/>
</dbReference>
<dbReference type="Gene3D" id="2.40.30.270">
    <property type="match status" value="1"/>
</dbReference>
<feature type="domain" description="AAA+ ATPase" evidence="6">
    <location>
        <begin position="197"/>
        <end position="387"/>
    </location>
</feature>
<keyword evidence="2" id="KW-0547">Nucleotide-binding</keyword>
<protein>
    <submittedName>
        <fullName evidence="8">DNA helicase, putative</fullName>
    </submittedName>
</protein>
<organism evidence="8 9">
    <name type="scientific">Pseudarcicella hirudinis</name>
    <dbReference type="NCBI Taxonomy" id="1079859"/>
    <lineage>
        <taxon>Bacteria</taxon>
        <taxon>Pseudomonadati</taxon>
        <taxon>Bacteroidota</taxon>
        <taxon>Cytophagia</taxon>
        <taxon>Cytophagales</taxon>
        <taxon>Flectobacillaceae</taxon>
        <taxon>Pseudarcicella</taxon>
    </lineage>
</organism>
<dbReference type="SMART" id="SM00382">
    <property type="entry name" value="AAA"/>
    <property type="match status" value="1"/>
</dbReference>
<dbReference type="GO" id="GO:0005524">
    <property type="term" value="F:ATP binding"/>
    <property type="evidence" value="ECO:0007669"/>
    <property type="project" value="UniProtKB-KW"/>
</dbReference>
<dbReference type="InterPro" id="IPR027417">
    <property type="entry name" value="P-loop_NTPase"/>
</dbReference>
<dbReference type="InterPro" id="IPR003593">
    <property type="entry name" value="AAA+_ATPase"/>
</dbReference>
<accession>A0A1I5P4E6</accession>
<evidence type="ECO:0000256" key="3">
    <source>
        <dbReference type="ARBA" id="ARBA00022801"/>
    </source>
</evidence>
<evidence type="ECO:0000259" key="7">
    <source>
        <dbReference type="SMART" id="SM00487"/>
    </source>
</evidence>
<evidence type="ECO:0000256" key="2">
    <source>
        <dbReference type="ARBA" id="ARBA00022741"/>
    </source>
</evidence>
<dbReference type="EMBL" id="FOXH01000002">
    <property type="protein sequence ID" value="SFP28968.1"/>
    <property type="molecule type" value="Genomic_DNA"/>
</dbReference>
<keyword evidence="4 8" id="KW-0347">Helicase</keyword>
<dbReference type="RefSeq" id="WP_092012816.1">
    <property type="nucleotide sequence ID" value="NZ_FOXH01000002.1"/>
</dbReference>
<dbReference type="PANTHER" id="PTHR43788">
    <property type="entry name" value="DNA2/NAM7 HELICASE FAMILY MEMBER"/>
    <property type="match status" value="1"/>
</dbReference>
<keyword evidence="9" id="KW-1185">Reference proteome</keyword>
<keyword evidence="5" id="KW-0067">ATP-binding</keyword>
<evidence type="ECO:0000256" key="4">
    <source>
        <dbReference type="ARBA" id="ARBA00022806"/>
    </source>
</evidence>
<gene>
    <name evidence="8" type="ORF">SAMN04515674_102276</name>
</gene>
<dbReference type="InterPro" id="IPR041677">
    <property type="entry name" value="DNA2/NAM7_AAA_11"/>
</dbReference>
<comment type="similarity">
    <text evidence="1">Belongs to the DNA2/NAM7 helicase family.</text>
</comment>
<reference evidence="8 9" key="1">
    <citation type="submission" date="2016-10" db="EMBL/GenBank/DDBJ databases">
        <authorList>
            <person name="de Groot N.N."/>
        </authorList>
    </citation>
    <scope>NUCLEOTIDE SEQUENCE [LARGE SCALE GENOMIC DNA]</scope>
    <source>
        <strain evidence="9">E92,LMG 26720,CCM 7988</strain>
    </source>
</reference>
<dbReference type="CDD" id="cd18808">
    <property type="entry name" value="SF1_C_Upf1"/>
    <property type="match status" value="1"/>
</dbReference>
<dbReference type="OrthoDB" id="9757917at2"/>